<feature type="domain" description="Coatomer gamma subunit appendage Ig-like subdomain" evidence="15">
    <location>
        <begin position="648"/>
        <end position="786"/>
    </location>
</feature>
<comment type="function">
    <text evidence="12 13">The coatomer is a cytosolic protein complex that binds to dilysine motifs and reversibly associates with Golgi non-clathrin-coated vesicles, which further mediate biosynthetic protein transport from the ER, via the Golgi up to the trans Golgi network. Coatomer complex is required for budding from Golgi membranes, and is essential for the retrograde Golgi-to-ER transport of dilysine-tagged proteins.</text>
</comment>
<evidence type="ECO:0000256" key="3">
    <source>
        <dbReference type="ARBA" id="ARBA00011775"/>
    </source>
</evidence>
<feature type="domain" description="Coatomer subunit gamma C-terminal" evidence="16">
    <location>
        <begin position="789"/>
        <end position="905"/>
    </location>
</feature>
<evidence type="ECO:0000256" key="10">
    <source>
        <dbReference type="ARBA" id="ARBA00023136"/>
    </source>
</evidence>
<name>A0A0G4IEF3_9ALVE</name>
<dbReference type="GO" id="GO:0006888">
    <property type="term" value="P:endoplasmic reticulum to Golgi vesicle-mediated transport"/>
    <property type="evidence" value="ECO:0007669"/>
    <property type="project" value="TreeGrafter"/>
</dbReference>
<evidence type="ECO:0000259" key="15">
    <source>
        <dbReference type="Pfam" id="PF08752"/>
    </source>
</evidence>
<keyword evidence="5 13" id="KW-0963">Cytoplasm</keyword>
<dbReference type="PANTHER" id="PTHR10261:SF0">
    <property type="entry name" value="COATOMER SUBUNIT GAMMA-2"/>
    <property type="match status" value="1"/>
</dbReference>
<evidence type="ECO:0000256" key="9">
    <source>
        <dbReference type="ARBA" id="ARBA00023034"/>
    </source>
</evidence>
<dbReference type="GO" id="GO:0000139">
    <property type="term" value="C:Golgi membrane"/>
    <property type="evidence" value="ECO:0007669"/>
    <property type="project" value="UniProtKB-SubCell"/>
</dbReference>
<dbReference type="InterPro" id="IPR032154">
    <property type="entry name" value="Coatomer_g_Cpla"/>
</dbReference>
<evidence type="ECO:0000256" key="13">
    <source>
        <dbReference type="PIRNR" id="PIRNR037093"/>
    </source>
</evidence>
<dbReference type="EMBL" id="CDMZ01005889">
    <property type="protein sequence ID" value="CEM55575.1"/>
    <property type="molecule type" value="Genomic_DNA"/>
</dbReference>
<feature type="domain" description="Clathrin/coatomer adaptor adaptin-like N-terminal" evidence="14">
    <location>
        <begin position="15"/>
        <end position="541"/>
    </location>
</feature>
<dbReference type="InterPro" id="IPR012295">
    <property type="entry name" value="TBP_dom_sf"/>
</dbReference>
<comment type="similarity">
    <text evidence="2 13">Belongs to the COPG family.</text>
</comment>
<dbReference type="Pfam" id="PF01602">
    <property type="entry name" value="Adaptin_N"/>
    <property type="match status" value="1"/>
</dbReference>
<dbReference type="PANTHER" id="PTHR10261">
    <property type="entry name" value="COATOMER SUBUNIT GAMMA"/>
    <property type="match status" value="1"/>
</dbReference>
<keyword evidence="9 13" id="KW-0333">Golgi apparatus</keyword>
<evidence type="ECO:0000256" key="2">
    <source>
        <dbReference type="ARBA" id="ARBA00010720"/>
    </source>
</evidence>
<keyword evidence="7 13" id="KW-0931">ER-Golgi transport</keyword>
<dbReference type="PIRSF" id="PIRSF037093">
    <property type="entry name" value="Coatomer_gamma_subunit"/>
    <property type="match status" value="1"/>
</dbReference>
<protein>
    <recommendedName>
        <fullName evidence="13">Coatomer subunit gamma</fullName>
    </recommendedName>
</protein>
<dbReference type="InterPro" id="IPR002553">
    <property type="entry name" value="Clathrin/coatomer_adapt-like_N"/>
</dbReference>
<dbReference type="Gene3D" id="2.60.40.1480">
    <property type="entry name" value="Coatomer, gamma subunit, appendage domain"/>
    <property type="match status" value="1"/>
</dbReference>
<dbReference type="GO" id="GO:0030126">
    <property type="term" value="C:COPI vesicle coat"/>
    <property type="evidence" value="ECO:0007669"/>
    <property type="project" value="InterPro"/>
</dbReference>
<dbReference type="InterPro" id="IPR017106">
    <property type="entry name" value="Coatomer_gsu"/>
</dbReference>
<keyword evidence="8 13" id="KW-0653">Protein transport</keyword>
<proteinExistence type="inferred from homology"/>
<comment type="subunit">
    <text evidence="3">Oligomeric complex that consists of at least the alpha, beta, beta', gamma, delta, epsilon and zeta subunits.</text>
</comment>
<dbReference type="FunFam" id="1.25.10.10:FF:000382">
    <property type="entry name" value="Coatomer subunit gamma"/>
    <property type="match status" value="1"/>
</dbReference>
<dbReference type="GO" id="GO:0006891">
    <property type="term" value="P:intra-Golgi vesicle-mediated transport"/>
    <property type="evidence" value="ECO:0007669"/>
    <property type="project" value="TreeGrafter"/>
</dbReference>
<dbReference type="GO" id="GO:0006886">
    <property type="term" value="P:intracellular protein transport"/>
    <property type="evidence" value="ECO:0007669"/>
    <property type="project" value="InterPro"/>
</dbReference>
<dbReference type="InterPro" id="IPR013041">
    <property type="entry name" value="Clathrin_app_Ig-like_sf"/>
</dbReference>
<dbReference type="InterPro" id="IPR013040">
    <property type="entry name" value="Coatomer_gsu_app_Ig-like_dom"/>
</dbReference>
<comment type="subcellular location">
    <subcellularLocation>
        <location evidence="13">Cytoplasm</location>
    </subcellularLocation>
    <subcellularLocation>
        <location evidence="1 13">Golgi apparatus membrane</location>
        <topology evidence="1 13">Peripheral membrane protein</topology>
        <orientation evidence="1 13">Cytoplasmic side</orientation>
    </subcellularLocation>
    <subcellularLocation>
        <location evidence="13">Cytoplasmic vesicle</location>
        <location evidence="13">COPI-coated vesicle membrane</location>
        <topology evidence="13">Peripheral membrane protein</topology>
        <orientation evidence="13">Cytoplasmic side</orientation>
    </subcellularLocation>
</comment>
<evidence type="ECO:0000256" key="7">
    <source>
        <dbReference type="ARBA" id="ARBA00022892"/>
    </source>
</evidence>
<evidence type="ECO:0000256" key="12">
    <source>
        <dbReference type="ARBA" id="ARBA00025536"/>
    </source>
</evidence>
<dbReference type="InterPro" id="IPR009028">
    <property type="entry name" value="Coatomer/calthrin_app_sub_C"/>
</dbReference>
<organism evidence="17">
    <name type="scientific">Chromera velia CCMP2878</name>
    <dbReference type="NCBI Taxonomy" id="1169474"/>
    <lineage>
        <taxon>Eukaryota</taxon>
        <taxon>Sar</taxon>
        <taxon>Alveolata</taxon>
        <taxon>Colpodellida</taxon>
        <taxon>Chromeraceae</taxon>
        <taxon>Chromera</taxon>
    </lineage>
</organism>
<dbReference type="GO" id="GO:0005198">
    <property type="term" value="F:structural molecule activity"/>
    <property type="evidence" value="ECO:0007669"/>
    <property type="project" value="InterPro"/>
</dbReference>
<evidence type="ECO:0000256" key="8">
    <source>
        <dbReference type="ARBA" id="ARBA00022927"/>
    </source>
</evidence>
<dbReference type="GO" id="GO:0005793">
    <property type="term" value="C:endoplasmic reticulum-Golgi intermediate compartment"/>
    <property type="evidence" value="ECO:0007669"/>
    <property type="project" value="TreeGrafter"/>
</dbReference>
<dbReference type="InterPro" id="IPR011989">
    <property type="entry name" value="ARM-like"/>
</dbReference>
<keyword evidence="6" id="KW-0677">Repeat</keyword>
<evidence type="ECO:0000256" key="5">
    <source>
        <dbReference type="ARBA" id="ARBA00022490"/>
    </source>
</evidence>
<evidence type="ECO:0000256" key="6">
    <source>
        <dbReference type="ARBA" id="ARBA00022737"/>
    </source>
</evidence>
<dbReference type="GO" id="GO:0009306">
    <property type="term" value="P:protein secretion"/>
    <property type="evidence" value="ECO:0007669"/>
    <property type="project" value="TreeGrafter"/>
</dbReference>
<evidence type="ECO:0000259" key="16">
    <source>
        <dbReference type="Pfam" id="PF16381"/>
    </source>
</evidence>
<evidence type="ECO:0000313" key="17">
    <source>
        <dbReference type="EMBL" id="CEM55575.1"/>
    </source>
</evidence>
<accession>A0A0G4IEF3</accession>
<dbReference type="Gene3D" id="1.25.10.10">
    <property type="entry name" value="Leucine-rich Repeat Variant"/>
    <property type="match status" value="2"/>
</dbReference>
<dbReference type="AlphaFoldDB" id="A0A0G4IEF3"/>
<evidence type="ECO:0000256" key="4">
    <source>
        <dbReference type="ARBA" id="ARBA00022448"/>
    </source>
</evidence>
<evidence type="ECO:0000256" key="1">
    <source>
        <dbReference type="ARBA" id="ARBA00004255"/>
    </source>
</evidence>
<dbReference type="Gene3D" id="3.30.310.10">
    <property type="entry name" value="TATA-Binding Protein"/>
    <property type="match status" value="1"/>
</dbReference>
<dbReference type="PhylomeDB" id="A0A0G4IEF3"/>
<dbReference type="SUPFAM" id="SSF49348">
    <property type="entry name" value="Clathrin adaptor appendage domain"/>
    <property type="match status" value="1"/>
</dbReference>
<dbReference type="SUPFAM" id="SSF55711">
    <property type="entry name" value="Subdomain of clathrin and coatomer appendage domain"/>
    <property type="match status" value="1"/>
</dbReference>
<dbReference type="InterPro" id="IPR016024">
    <property type="entry name" value="ARM-type_fold"/>
</dbReference>
<keyword evidence="11 13" id="KW-0968">Cytoplasmic vesicle</keyword>
<sequence>MKTDEKESPNPFAGEKATILQETRMFHDPQLNPKKCCRLLTKVMNLLQQGQRFTQKESADLFFGITKLFQNQNQRLRRMVFLLIKAIQVTEAESFMVTNCLTKDMNSKNDFYRANAIRVLSRILDPSMASQLDRYLKTAVVDKSPFVASSALICGMQLMVNAPEVAKRWVNEVTESVSSKHNMVQFHALALLYELKRTDRLALHKVVMNLTKSFMKSTMAECLLIRISARVLKSERGEAVMEKRLMDYLDGCLRHKSEMVMFEAAKAMCELAAVDEAGSGGTTVFGYDMIPAITVHQIFLNSPTPVIRFASIRQLNKLAQQRAHLVARCNADMEPLLADQNRSIATLALTTLLKTGHESSVDRLVKQITSFMTEISDTFKIEVVRAVKQLALTYPNKHKVLMSFLSSNLREEGSAEFKQDIVEALILLVREIPQAKETGLLHLCEFIEDCEYPALCTMILSFLGEHAPATSSPAKFVRFIYNRLILENALVRAAGVDALAKIAFKCPALKRDILVLLESCTTDNDDEVRDRTNVYVEMLERSLEEEGAGAADQQDQLLAGSLDFSVDGLCEILQAHMKANKDAPFDPSVVPSEEAWEAQRLASVSAAAASTKEEGGAAKAAAGPASAGPAASRPSAAVEIVSKVEPLVAAAGISSLGALQHTSRPQQLTESEAEYTVQATKHMFESCIVVDFQITNTLNDQLLENVEVRLGSVDASTWEVVGCVPAESLPFDKPGSAYMLLKKLSDTSGVGAVQGTFSCSLAYTIKEAGDDLGYPDEYPVENLTLTTGDYVSARGLRPGDFKTQWDALGTQGVETAGNFSLSGMKTLEQAVKGLTTKLAMAPCEDSAKVEAGASRHTLLLSGTFAGGVQVLARCVVGMHPQHGCLLKLAVRSRNDQICAVIVGAVE</sequence>
<gene>
    <name evidence="17" type="ORF">Cvel_13652</name>
</gene>
<dbReference type="SUPFAM" id="SSF48371">
    <property type="entry name" value="ARM repeat"/>
    <property type="match status" value="1"/>
</dbReference>
<dbReference type="Pfam" id="PF16381">
    <property type="entry name" value="Coatomer_g_Cpla"/>
    <property type="match status" value="1"/>
</dbReference>
<dbReference type="GO" id="GO:0005783">
    <property type="term" value="C:endoplasmic reticulum"/>
    <property type="evidence" value="ECO:0007669"/>
    <property type="project" value="TreeGrafter"/>
</dbReference>
<dbReference type="VEuPathDB" id="CryptoDB:Cvel_13652"/>
<evidence type="ECO:0000256" key="11">
    <source>
        <dbReference type="ARBA" id="ARBA00023329"/>
    </source>
</evidence>
<keyword evidence="4 13" id="KW-0813">Transport</keyword>
<dbReference type="FunFam" id="2.60.40.1480:FF:000001">
    <property type="entry name" value="Coatomer subunit gamma"/>
    <property type="match status" value="1"/>
</dbReference>
<dbReference type="Pfam" id="PF08752">
    <property type="entry name" value="COP-gamma_platf"/>
    <property type="match status" value="1"/>
</dbReference>
<keyword evidence="10 13" id="KW-0472">Membrane</keyword>
<dbReference type="InterPro" id="IPR037067">
    <property type="entry name" value="Coatomer_gsu_app_sf"/>
</dbReference>
<reference evidence="17" key="1">
    <citation type="submission" date="2014-11" db="EMBL/GenBank/DDBJ databases">
        <authorList>
            <person name="Otto D Thomas"/>
            <person name="Naeem Raeece"/>
        </authorList>
    </citation>
    <scope>NUCLEOTIDE SEQUENCE</scope>
</reference>
<evidence type="ECO:0000259" key="14">
    <source>
        <dbReference type="Pfam" id="PF01602"/>
    </source>
</evidence>